<dbReference type="PANTHER" id="PTHR30531:SF12">
    <property type="entry name" value="FLAGELLAR BIOSYNTHETIC PROTEIN FLHB"/>
    <property type="match status" value="1"/>
</dbReference>
<dbReference type="GO" id="GO:0009306">
    <property type="term" value="P:protein secretion"/>
    <property type="evidence" value="ECO:0007669"/>
    <property type="project" value="InterPro"/>
</dbReference>
<protein>
    <recommendedName>
        <fullName evidence="3 13">Flagellar biosynthetic protein FlhB</fullName>
    </recommendedName>
</protein>
<reference evidence="15 16" key="1">
    <citation type="submission" date="2018-06" db="EMBL/GenBank/DDBJ databases">
        <authorList>
            <consortium name="Pathogen Informatics"/>
            <person name="Doyle S."/>
        </authorList>
    </citation>
    <scope>NUCLEOTIDE SEQUENCE [LARGE SCALE GENOMIC DNA]</scope>
    <source>
        <strain evidence="15 16">NCTC13350</strain>
    </source>
</reference>
<keyword evidence="6 13" id="KW-0812">Transmembrane</keyword>
<dbReference type="RefSeq" id="WP_026355711.1">
    <property type="nucleotide sequence ID" value="NZ_UGSK01000001.1"/>
</dbReference>
<feature type="region of interest" description="Disordered" evidence="14">
    <location>
        <begin position="1"/>
        <end position="25"/>
    </location>
</feature>
<feature type="compositionally biased region" description="Acidic residues" evidence="14">
    <location>
        <begin position="1"/>
        <end position="10"/>
    </location>
</feature>
<proteinExistence type="inferred from homology"/>
<evidence type="ECO:0000256" key="12">
    <source>
        <dbReference type="ARBA" id="ARBA00025078"/>
    </source>
</evidence>
<keyword evidence="9 13" id="KW-1133">Transmembrane helix</keyword>
<feature type="transmembrane region" description="Helical" evidence="13">
    <location>
        <begin position="88"/>
        <end position="107"/>
    </location>
</feature>
<dbReference type="Pfam" id="PF01312">
    <property type="entry name" value="Bac_export_2"/>
    <property type="match status" value="1"/>
</dbReference>
<keyword evidence="15" id="KW-0282">Flagellum</keyword>
<dbReference type="InterPro" id="IPR006135">
    <property type="entry name" value="T3SS_substrate_exporter"/>
</dbReference>
<dbReference type="Proteomes" id="UP000255000">
    <property type="component" value="Unassembled WGS sequence"/>
</dbReference>
<dbReference type="AlphaFoldDB" id="A0A378ZYR8"/>
<evidence type="ECO:0000256" key="2">
    <source>
        <dbReference type="ARBA" id="ARBA00010690"/>
    </source>
</evidence>
<evidence type="ECO:0000256" key="7">
    <source>
        <dbReference type="ARBA" id="ARBA00022795"/>
    </source>
</evidence>
<evidence type="ECO:0000256" key="14">
    <source>
        <dbReference type="SAM" id="MobiDB-lite"/>
    </source>
</evidence>
<feature type="transmembrane region" description="Helical" evidence="13">
    <location>
        <begin position="187"/>
        <end position="212"/>
    </location>
</feature>
<evidence type="ECO:0000256" key="1">
    <source>
        <dbReference type="ARBA" id="ARBA00004651"/>
    </source>
</evidence>
<comment type="function">
    <text evidence="12 13">Required for formation of the rod structure in the basal body of the flagellar apparatus. Together with FliI and FliH, may constitute the export apparatus of flagellin.</text>
</comment>
<comment type="subcellular location">
    <subcellularLocation>
        <location evidence="1">Cell membrane</location>
        <topology evidence="1">Multi-pass membrane protein</topology>
    </subcellularLocation>
</comment>
<feature type="transmembrane region" description="Helical" evidence="13">
    <location>
        <begin position="34"/>
        <end position="55"/>
    </location>
</feature>
<evidence type="ECO:0000313" key="15">
    <source>
        <dbReference type="EMBL" id="SUB01701.1"/>
    </source>
</evidence>
<name>A0A378ZYR8_9HYPH</name>
<evidence type="ECO:0000313" key="16">
    <source>
        <dbReference type="Proteomes" id="UP000255000"/>
    </source>
</evidence>
<gene>
    <name evidence="15" type="primary">flhB_3</name>
    <name evidence="13" type="synonym">flhB</name>
    <name evidence="15" type="ORF">NCTC13350_02645</name>
</gene>
<dbReference type="PANTHER" id="PTHR30531">
    <property type="entry name" value="FLAGELLAR BIOSYNTHETIC PROTEIN FLHB"/>
    <property type="match status" value="1"/>
</dbReference>
<dbReference type="Gene3D" id="6.10.250.2080">
    <property type="match status" value="1"/>
</dbReference>
<keyword evidence="8 13" id="KW-0653">Protein transport</keyword>
<keyword evidence="4 13" id="KW-0813">Transport</keyword>
<dbReference type="GO" id="GO:0044780">
    <property type="term" value="P:bacterial-type flagellum assembly"/>
    <property type="evidence" value="ECO:0007669"/>
    <property type="project" value="InterPro"/>
</dbReference>
<dbReference type="EMBL" id="UGSK01000001">
    <property type="protein sequence ID" value="SUB01701.1"/>
    <property type="molecule type" value="Genomic_DNA"/>
</dbReference>
<dbReference type="InterPro" id="IPR029025">
    <property type="entry name" value="T3SS_substrate_exporter_C"/>
</dbReference>
<accession>A0A378ZYR8</accession>
<feature type="compositionally biased region" description="Basic and acidic residues" evidence="14">
    <location>
        <begin position="11"/>
        <end position="25"/>
    </location>
</feature>
<dbReference type="PRINTS" id="PR00950">
    <property type="entry name" value="TYPE3IMSPROT"/>
</dbReference>
<keyword evidence="10 13" id="KW-0472">Membrane</keyword>
<sequence>MSDETDDSEKTEDPTQKRLQEALDRGDVAKSQEVSTWFTLAGTAMVIAFLSPGIVRDLGGKLKWYVEHADAIPADRGGLVDLWTSTGYAVAAAVALPMLALLLMAVIGNMVQHQLVFSAESLKPKFSKVSPMSGFKRLFSADSLMNFVKGLIKITIVSVLMVAVLWPERDMAEAVMFMDELMMMEETRILSLKLIGAILAVMTIVAAGDFLWQKTKWFKKQKMSLREIKEEYKQTEGDPAVKGKIRQLRMERSRRRMMSAVPQATVVVTNPTHYSVALKYEDGMGAPQVVAKGIDAVALRIREIAKENKVPIVENPPLARALYAATEIDQFIPEEHFKAAAEVIGFVYRMRKTRSWRDN</sequence>
<evidence type="ECO:0000256" key="10">
    <source>
        <dbReference type="ARBA" id="ARBA00023136"/>
    </source>
</evidence>
<organism evidence="15 16">
    <name type="scientific">Pannonibacter phragmitetus</name>
    <dbReference type="NCBI Taxonomy" id="121719"/>
    <lineage>
        <taxon>Bacteria</taxon>
        <taxon>Pseudomonadati</taxon>
        <taxon>Pseudomonadota</taxon>
        <taxon>Alphaproteobacteria</taxon>
        <taxon>Hyphomicrobiales</taxon>
        <taxon>Stappiaceae</taxon>
        <taxon>Pannonibacter</taxon>
    </lineage>
</organism>
<evidence type="ECO:0000256" key="6">
    <source>
        <dbReference type="ARBA" id="ARBA00022692"/>
    </source>
</evidence>
<dbReference type="OrthoDB" id="9807950at2"/>
<evidence type="ECO:0000256" key="11">
    <source>
        <dbReference type="ARBA" id="ARBA00023225"/>
    </source>
</evidence>
<evidence type="ECO:0000256" key="5">
    <source>
        <dbReference type="ARBA" id="ARBA00022475"/>
    </source>
</evidence>
<keyword evidence="11 13" id="KW-1006">Bacterial flagellum protein export</keyword>
<dbReference type="NCBIfam" id="TIGR00328">
    <property type="entry name" value="flhB"/>
    <property type="match status" value="1"/>
</dbReference>
<keyword evidence="15" id="KW-0969">Cilium</keyword>
<evidence type="ECO:0000256" key="3">
    <source>
        <dbReference type="ARBA" id="ARBA00021622"/>
    </source>
</evidence>
<feature type="transmembrane region" description="Helical" evidence="13">
    <location>
        <begin position="147"/>
        <end position="167"/>
    </location>
</feature>
<keyword evidence="5 13" id="KW-1003">Cell membrane</keyword>
<comment type="similarity">
    <text evidence="2 13">Belongs to the type III secretion exporter family.</text>
</comment>
<evidence type="ECO:0000256" key="4">
    <source>
        <dbReference type="ARBA" id="ARBA00022448"/>
    </source>
</evidence>
<dbReference type="SUPFAM" id="SSF160544">
    <property type="entry name" value="EscU C-terminal domain-like"/>
    <property type="match status" value="1"/>
</dbReference>
<dbReference type="InterPro" id="IPR006136">
    <property type="entry name" value="FlhB"/>
</dbReference>
<evidence type="ECO:0000256" key="8">
    <source>
        <dbReference type="ARBA" id="ARBA00022927"/>
    </source>
</evidence>
<evidence type="ECO:0000256" key="13">
    <source>
        <dbReference type="RuleBase" id="RU364091"/>
    </source>
</evidence>
<evidence type="ECO:0000256" key="9">
    <source>
        <dbReference type="ARBA" id="ARBA00022989"/>
    </source>
</evidence>
<keyword evidence="15" id="KW-0966">Cell projection</keyword>
<dbReference type="FunFam" id="3.40.1690.10:FF:000001">
    <property type="entry name" value="Flagellar biosynthetic protein FlhB"/>
    <property type="match status" value="1"/>
</dbReference>
<dbReference type="Gene3D" id="3.40.1690.10">
    <property type="entry name" value="secretion proteins EscU"/>
    <property type="match status" value="1"/>
</dbReference>
<dbReference type="GO" id="GO:0005886">
    <property type="term" value="C:plasma membrane"/>
    <property type="evidence" value="ECO:0007669"/>
    <property type="project" value="UniProtKB-SubCell"/>
</dbReference>
<keyword evidence="7 13" id="KW-1005">Bacterial flagellum biogenesis</keyword>